<keyword evidence="1" id="KW-0472">Membrane</keyword>
<sequence length="260" mass="29578">MSSNRVEEIKKEDKKAFKSFAIMMVISAMIGAVIGGGFKYLQENLGDNLSEFLVNRLMMITPYASLVLSILVIIVSVVIYKNSRKNLKLWNQSDEQEEMIDNIEEKLSYVLLFTSVNLILGFFFFGAGMALLSEDSYTKVILFLVGFIVCVVSTILIQNKVVNLEKEINPFLNGSVYDFKFSQKWLDSCDEAIKLNVYKSTFKAYKSITNTCLILWIVCVLGYNLFDFGIMPLVMVTIIWLVQTIAYCIESIKCSKNKIN</sequence>
<protein>
    <recommendedName>
        <fullName evidence="3">DUF3169 domain-containing protein</fullName>
    </recommendedName>
</protein>
<dbReference type="AlphaFoldDB" id="A0A6N2YFF1"/>
<keyword evidence="1" id="KW-0812">Transmembrane</keyword>
<dbReference type="RefSeq" id="WP_024037818.1">
    <property type="nucleotide sequence ID" value="NZ_CACRUE010000005.1"/>
</dbReference>
<feature type="transmembrane region" description="Helical" evidence="1">
    <location>
        <begin position="204"/>
        <end position="223"/>
    </location>
</feature>
<feature type="transmembrane region" description="Helical" evidence="1">
    <location>
        <begin position="229"/>
        <end position="249"/>
    </location>
</feature>
<keyword evidence="1" id="KW-1133">Transmembrane helix</keyword>
<dbReference type="InterPro" id="IPR021509">
    <property type="entry name" value="DUF3169"/>
</dbReference>
<evidence type="ECO:0000256" key="1">
    <source>
        <dbReference type="SAM" id="Phobius"/>
    </source>
</evidence>
<dbReference type="Pfam" id="PF11368">
    <property type="entry name" value="DUF3169"/>
    <property type="match status" value="1"/>
</dbReference>
<dbReference type="EMBL" id="CACRUE010000005">
    <property type="protein sequence ID" value="VYT65575.1"/>
    <property type="molecule type" value="Genomic_DNA"/>
</dbReference>
<proteinExistence type="predicted"/>
<organism evidence="2">
    <name type="scientific">Intestinibacter bartlettii</name>
    <dbReference type="NCBI Taxonomy" id="261299"/>
    <lineage>
        <taxon>Bacteria</taxon>
        <taxon>Bacillati</taxon>
        <taxon>Bacillota</taxon>
        <taxon>Clostridia</taxon>
        <taxon>Peptostreptococcales</taxon>
        <taxon>Peptostreptococcaceae</taxon>
        <taxon>Intestinibacter</taxon>
    </lineage>
</organism>
<gene>
    <name evidence="2" type="ORF">IBLFYP30_00835</name>
</gene>
<feature type="transmembrane region" description="Helical" evidence="1">
    <location>
        <begin position="109"/>
        <end position="131"/>
    </location>
</feature>
<name>A0A6N2YFF1_9FIRM</name>
<feature type="transmembrane region" description="Helical" evidence="1">
    <location>
        <begin position="137"/>
        <end position="157"/>
    </location>
</feature>
<evidence type="ECO:0000313" key="2">
    <source>
        <dbReference type="EMBL" id="VYT65575.1"/>
    </source>
</evidence>
<evidence type="ECO:0008006" key="3">
    <source>
        <dbReference type="Google" id="ProtNLM"/>
    </source>
</evidence>
<reference evidence="2" key="1">
    <citation type="submission" date="2019-11" db="EMBL/GenBank/DDBJ databases">
        <authorList>
            <person name="Feng L."/>
        </authorList>
    </citation>
    <scope>NUCLEOTIDE SEQUENCE</scope>
    <source>
        <strain evidence="2">IbartlettiiLFYP30</strain>
    </source>
</reference>
<feature type="transmembrane region" description="Helical" evidence="1">
    <location>
        <begin position="60"/>
        <end position="80"/>
    </location>
</feature>
<feature type="transmembrane region" description="Helical" evidence="1">
    <location>
        <begin position="20"/>
        <end position="40"/>
    </location>
</feature>
<accession>A0A6N2YFF1</accession>